<dbReference type="PROSITE" id="PS51257">
    <property type="entry name" value="PROKAR_LIPOPROTEIN"/>
    <property type="match status" value="1"/>
</dbReference>
<keyword evidence="4" id="KW-1185">Reference proteome</keyword>
<evidence type="ECO:0000256" key="1">
    <source>
        <dbReference type="SAM" id="MobiDB-lite"/>
    </source>
</evidence>
<dbReference type="EMBL" id="BASZ01000005">
    <property type="protein sequence ID" value="GAD49461.1"/>
    <property type="molecule type" value="Genomic_DNA"/>
</dbReference>
<comment type="caution">
    <text evidence="3">The sequence shown here is derived from an EMBL/GenBank/DDBJ whole genome shotgun (WGS) entry which is preliminary data.</text>
</comment>
<dbReference type="InterPro" id="IPR025303">
    <property type="entry name" value="PdaC"/>
</dbReference>
<feature type="compositionally biased region" description="Basic and acidic residues" evidence="1">
    <location>
        <begin position="28"/>
        <end position="45"/>
    </location>
</feature>
<feature type="domain" description="Deacetylase PdaC" evidence="2">
    <location>
        <begin position="65"/>
        <end position="156"/>
    </location>
</feature>
<dbReference type="Gene3D" id="3.30.565.40">
    <property type="entry name" value="Fervidobacterium nodosum Rt17-B1 like"/>
    <property type="match status" value="1"/>
</dbReference>
<evidence type="ECO:0000313" key="3">
    <source>
        <dbReference type="EMBL" id="GAD49461.1"/>
    </source>
</evidence>
<evidence type="ECO:0000313" key="4">
    <source>
        <dbReference type="Proteomes" id="UP000016568"/>
    </source>
</evidence>
<dbReference type="eggNOG" id="ENOG5031DQ0">
    <property type="taxonomic scope" value="Bacteria"/>
</dbReference>
<dbReference type="Proteomes" id="UP000016568">
    <property type="component" value="Unassembled WGS sequence"/>
</dbReference>
<dbReference type="Pfam" id="PF13739">
    <property type="entry name" value="PdaC"/>
    <property type="match status" value="1"/>
</dbReference>
<feature type="compositionally biased region" description="Low complexity" evidence="1">
    <location>
        <begin position="47"/>
        <end position="59"/>
    </location>
</feature>
<evidence type="ECO:0000259" key="2">
    <source>
        <dbReference type="Pfam" id="PF13739"/>
    </source>
</evidence>
<dbReference type="AlphaFoldDB" id="U2Y8B1"/>
<organism evidence="3 4">
    <name type="scientific">Caenibius tardaugens NBRC 16725</name>
    <dbReference type="NCBI Taxonomy" id="1219035"/>
    <lineage>
        <taxon>Bacteria</taxon>
        <taxon>Pseudomonadati</taxon>
        <taxon>Pseudomonadota</taxon>
        <taxon>Alphaproteobacteria</taxon>
        <taxon>Sphingomonadales</taxon>
        <taxon>Erythrobacteraceae</taxon>
        <taxon>Caenibius</taxon>
    </lineage>
</organism>
<accession>U2Y8B1</accession>
<feature type="region of interest" description="Disordered" evidence="1">
    <location>
        <begin position="26"/>
        <end position="65"/>
    </location>
</feature>
<dbReference type="RefSeq" id="WP_021690367.1">
    <property type="nucleotide sequence ID" value="NZ_BASZ01000005.1"/>
</dbReference>
<protein>
    <recommendedName>
        <fullName evidence="2">Deacetylase PdaC domain-containing protein</fullName>
    </recommendedName>
</protein>
<proteinExistence type="predicted"/>
<reference evidence="3 4" key="1">
    <citation type="submission" date="2013-09" db="EMBL/GenBank/DDBJ databases">
        <title>Whole genome shotgun sequence of Novosphingobium tardaugens NBRC 16725.</title>
        <authorList>
            <person name="Isaki S."/>
            <person name="Hosoyama A."/>
            <person name="Tsuchikane K."/>
            <person name="Katsumata H."/>
            <person name="Ando Y."/>
            <person name="Yamazaki S."/>
            <person name="Fujita N."/>
        </authorList>
    </citation>
    <scope>NUCLEOTIDE SEQUENCE [LARGE SCALE GENOMIC DNA]</scope>
    <source>
        <strain evidence="3 4">NBRC 16725</strain>
    </source>
</reference>
<gene>
    <name evidence="3" type="ORF">NT2_05_03820</name>
</gene>
<name>U2Y8B1_9SPHN</name>
<sequence>MREKNPHGRLPVVATGLLALILTACTPEKGEPTPHTGKAADKTDTVAEQAAPAPSAKPAQAREVEEKTDDYTFRFSYPAAAAQIPALKAELDTELEKSRGDLINDTAQFRKEAAQEGFPFRPYDQVTEWAVVTDLPDWLSLSMEVYAYTGGAHGNTGYGGLLWDKKANVRREALSLFSSAPALEKAVQPALCDALDRERSKRREEKVVRNQDDWMTACIGLKETQVILGSAGRKAFDRIGFLIGPYAAGPYAEGSYEITLPVTPAILATVKPEYKGSFAIGR</sequence>